<feature type="non-terminal residue" evidence="1">
    <location>
        <position position="1"/>
    </location>
</feature>
<comment type="caution">
    <text evidence="1">The sequence shown here is derived from an EMBL/GenBank/DDBJ whole genome shotgun (WGS) entry which is preliminary data.</text>
</comment>
<dbReference type="EMBL" id="DAANKU010000096">
    <property type="protein sequence ID" value="HAD0285582.1"/>
    <property type="molecule type" value="Genomic_DNA"/>
</dbReference>
<reference evidence="1" key="2">
    <citation type="submission" date="2019-08" db="EMBL/GenBank/DDBJ databases">
        <authorList>
            <consortium name="NCBI Pathogen Detection Project"/>
        </authorList>
    </citation>
    <scope>NUCLEOTIDE SEQUENCE</scope>
    <source>
        <strain evidence="1">M2815013</strain>
    </source>
</reference>
<sequence length="22" mass="2879">PRQRRLTNRQWILTTTFRSDFW</sequence>
<name>A0A708A2V9_SALTM</name>
<keyword evidence="1" id="KW-0238">DNA-binding</keyword>
<protein>
    <submittedName>
        <fullName evidence="1">Single-stranded DNA-binding protein</fullName>
    </submittedName>
</protein>
<dbReference type="GO" id="GO:0003677">
    <property type="term" value="F:DNA binding"/>
    <property type="evidence" value="ECO:0007669"/>
    <property type="project" value="UniProtKB-KW"/>
</dbReference>
<reference evidence="1" key="1">
    <citation type="journal article" date="2018" name="Genome Biol.">
        <title>SKESA: strategic k-mer extension for scrupulous assemblies.</title>
        <authorList>
            <person name="Souvorov A."/>
            <person name="Agarwala R."/>
            <person name="Lipman D.J."/>
        </authorList>
    </citation>
    <scope>NUCLEOTIDE SEQUENCE</scope>
    <source>
        <strain evidence="1">M2815013</strain>
    </source>
</reference>
<accession>A0A708A2V9</accession>
<gene>
    <name evidence="1" type="ORF">G0M33_23060</name>
</gene>
<dbReference type="AlphaFoldDB" id="A0A708A2V9"/>
<evidence type="ECO:0000313" key="1">
    <source>
        <dbReference type="EMBL" id="HAD0285582.1"/>
    </source>
</evidence>
<organism evidence="1">
    <name type="scientific">Salmonella typhimurium</name>
    <dbReference type="NCBI Taxonomy" id="90371"/>
    <lineage>
        <taxon>Bacteria</taxon>
        <taxon>Pseudomonadati</taxon>
        <taxon>Pseudomonadota</taxon>
        <taxon>Gammaproteobacteria</taxon>
        <taxon>Enterobacterales</taxon>
        <taxon>Enterobacteriaceae</taxon>
        <taxon>Salmonella</taxon>
    </lineage>
</organism>
<proteinExistence type="predicted"/>